<dbReference type="EMBL" id="JAHRIP010060361">
    <property type="protein sequence ID" value="MEQ2304840.1"/>
    <property type="molecule type" value="Genomic_DNA"/>
</dbReference>
<protein>
    <submittedName>
        <fullName evidence="1">Uncharacterized protein</fullName>
    </submittedName>
</protein>
<comment type="caution">
    <text evidence="1">The sequence shown here is derived from an EMBL/GenBank/DDBJ whole genome shotgun (WGS) entry which is preliminary data.</text>
</comment>
<keyword evidence="2" id="KW-1185">Reference proteome</keyword>
<dbReference type="Proteomes" id="UP001469553">
    <property type="component" value="Unassembled WGS sequence"/>
</dbReference>
<gene>
    <name evidence="1" type="ORF">AMECASPLE_031521</name>
</gene>
<proteinExistence type="predicted"/>
<name>A0ABV0ZFD7_9TELE</name>
<reference evidence="1 2" key="1">
    <citation type="submission" date="2021-06" db="EMBL/GenBank/DDBJ databases">
        <authorList>
            <person name="Palmer J.M."/>
        </authorList>
    </citation>
    <scope>NUCLEOTIDE SEQUENCE [LARGE SCALE GENOMIC DNA]</scope>
    <source>
        <strain evidence="1 2">AS_MEX2019</strain>
        <tissue evidence="1">Muscle</tissue>
    </source>
</reference>
<accession>A0ABV0ZFD7</accession>
<evidence type="ECO:0000313" key="1">
    <source>
        <dbReference type="EMBL" id="MEQ2304840.1"/>
    </source>
</evidence>
<organism evidence="1 2">
    <name type="scientific">Ameca splendens</name>
    <dbReference type="NCBI Taxonomy" id="208324"/>
    <lineage>
        <taxon>Eukaryota</taxon>
        <taxon>Metazoa</taxon>
        <taxon>Chordata</taxon>
        <taxon>Craniata</taxon>
        <taxon>Vertebrata</taxon>
        <taxon>Euteleostomi</taxon>
        <taxon>Actinopterygii</taxon>
        <taxon>Neopterygii</taxon>
        <taxon>Teleostei</taxon>
        <taxon>Neoteleostei</taxon>
        <taxon>Acanthomorphata</taxon>
        <taxon>Ovalentaria</taxon>
        <taxon>Atherinomorphae</taxon>
        <taxon>Cyprinodontiformes</taxon>
        <taxon>Goodeidae</taxon>
        <taxon>Ameca</taxon>
    </lineage>
</organism>
<sequence>MSSGPEKPMAVLGVVDIRLWLCMIELELVHVAMNCVNCHWLSEVFLSPHGKICYRMQFLLRDQGSQAFNVSVQPCCLNAEISPDYLNLLVILWIVTAVHGLFY</sequence>
<evidence type="ECO:0000313" key="2">
    <source>
        <dbReference type="Proteomes" id="UP001469553"/>
    </source>
</evidence>